<dbReference type="InterPro" id="IPR001214">
    <property type="entry name" value="SET_dom"/>
</dbReference>
<feature type="compositionally biased region" description="Basic and acidic residues" evidence="7">
    <location>
        <begin position="930"/>
        <end position="940"/>
    </location>
</feature>
<dbReference type="InterPro" id="IPR059080">
    <property type="entry name" value="WHD_PTC1"/>
</dbReference>
<dbReference type="Proteomes" id="UP000685013">
    <property type="component" value="Chromosome 7"/>
</dbReference>
<feature type="domain" description="SET" evidence="9">
    <location>
        <begin position="729"/>
        <end position="997"/>
    </location>
</feature>
<dbReference type="PROSITE" id="PS50280">
    <property type="entry name" value="SET"/>
    <property type="match status" value="1"/>
</dbReference>
<dbReference type="GO" id="GO:0008270">
    <property type="term" value="F:zinc ion binding"/>
    <property type="evidence" value="ECO:0007669"/>
    <property type="project" value="UniProtKB-KW"/>
</dbReference>
<dbReference type="PROSITE" id="PS01359">
    <property type="entry name" value="ZF_PHD_1"/>
    <property type="match status" value="1"/>
</dbReference>
<dbReference type="PROSITE" id="PS50016">
    <property type="entry name" value="ZF_PHD_2"/>
    <property type="match status" value="1"/>
</dbReference>
<keyword evidence="5" id="KW-0804">Transcription</keyword>
<comment type="caution">
    <text evidence="10">The sequence shown here is derived from an EMBL/GenBank/DDBJ whole genome shotgun (WGS) entry which is preliminary data.</text>
</comment>
<dbReference type="SMART" id="SM00249">
    <property type="entry name" value="PHD"/>
    <property type="match status" value="1"/>
</dbReference>
<dbReference type="InterPro" id="IPR019787">
    <property type="entry name" value="Znf_PHD-finger"/>
</dbReference>
<keyword evidence="1" id="KW-0479">Metal-binding</keyword>
<evidence type="ECO:0000256" key="4">
    <source>
        <dbReference type="ARBA" id="ARBA00023015"/>
    </source>
</evidence>
<evidence type="ECO:0000256" key="5">
    <source>
        <dbReference type="ARBA" id="ARBA00023163"/>
    </source>
</evidence>
<sequence length="1206" mass="135947">MVVNARPLKRMKRRVTADLFDFLSFPSSSMSTSATDHDSDHDHLFTGPFRTNVHTFLTNHALPPPPSSLFPHLLTWQILFRVGDLVDGPDSQPAVVYLDIVEEDVARSRSVYCDQCRVVGWSAHPVCAKRYHFIIKANGSSIGGYHKPCMCCGDVLHLSESKCKSCNHVTSTDDVEDWVYQQLENNTHLLHAVVHSNGYGHLLRVNGREGGSRHLSGCHIMDFWDRFCKMLGVRKVSVMDVSKKYGLEYRMLHAITKGHPWYGEWGYEFGAGSFGVTLDAYKMAVETLSSLPLSIVTSQGRKPRSQLQDIISYYQSLSERKLVNVRDLFRFLMSLIHNIRKSSSTINDVTDEKQQSRVLCSWTRSDVTRVEEAMLKVLHAVSGSNWVSWRTLRGAVCKAGPPELLDYCLKNLGGKVSSDGMVVNSHRNPQSGAFEYRLEPGNVSSNTATDCTVSSLSSFPSEENLLLDLRFLYDAMLHPHSMVNYGPQATRDAAVSSAVKLIDCKQFVKDYKPEKLLTKLNPFSICLSCEVEVVEDSKDNSSRPPPELVVLPSNATMSDLKLEASKAFQDVYLMFKRFQVEEIVDHGGVDDSTQVKLLFGQTESVRVRGRCQGKMALNRFRMERGLERWTVDCSCGAKDDDGERMLACDLCNIWWHTRCSGIQDSDNVPGKFVCYKCRSSIVAMNTNGEMETDTLSRLGATHQFLPPMTSRRLRAFKRWMASQGIQYADALEFTDSCGDGISVKALCDLQEGDVVATIPKLACLTVKTSSACPIIEEAGLGGYLGLSVALMYERSLGENSNWAGYLQLLPDKELLPLLWSLQDVDQFLCGTELHKTVKEDKTLMFEDWKENIVPLMMSAPLMFSPEFFGVEQYFSVRSLISSRSFEIDDFHGFGMVPLADLFNHKTNAEDVHFTLVSSDVESDNSTSDLNDVHPYDEESKCWNSPPDKEEPDSLLTELNNAYDTDSNSSELGGDPTTLEMIMVKNVEAGNEVFNTYGLLGNAALLHRYGFTEANNPYDIVNIDLNLVIDWSSSRFSRRYSRARVSLWRKLEYRGCGNEDTEYFEISYDGEPQTELLILIYIMLLPEVAFNHFDMTTSLSGNYSGVMLYQKGNTIWVEDSKLTWDVLLTKDVRRALVSLADMRESLYGSRCLEKDVEMVCGVQDRKLYHSWMLCESERMILKKLRAYAAVAGQSSRTGRPSSLRKHR</sequence>
<keyword evidence="2 6" id="KW-0863">Zinc-finger</keyword>
<evidence type="ECO:0000256" key="7">
    <source>
        <dbReference type="SAM" id="MobiDB-lite"/>
    </source>
</evidence>
<evidence type="ECO:0000259" key="9">
    <source>
        <dbReference type="PROSITE" id="PS50280"/>
    </source>
</evidence>
<dbReference type="InterPro" id="IPR019786">
    <property type="entry name" value="Zinc_finger_PHD-type_CS"/>
</dbReference>
<evidence type="ECO:0000256" key="6">
    <source>
        <dbReference type="PROSITE-ProRule" id="PRU00146"/>
    </source>
</evidence>
<dbReference type="Pfam" id="PF25874">
    <property type="entry name" value="WHD_plant_repro"/>
    <property type="match status" value="1"/>
</dbReference>
<dbReference type="PANTHER" id="PTHR46201:SF3">
    <property type="entry name" value="OS01G0877500 PROTEIN"/>
    <property type="match status" value="1"/>
</dbReference>
<dbReference type="InterPro" id="IPR058054">
    <property type="entry name" value="Znf_MS1-like"/>
</dbReference>
<evidence type="ECO:0000256" key="1">
    <source>
        <dbReference type="ARBA" id="ARBA00022723"/>
    </source>
</evidence>
<organism evidence="10 11">
    <name type="scientific">Cucurbita argyrosperma subsp. sororia</name>
    <dbReference type="NCBI Taxonomy" id="37648"/>
    <lineage>
        <taxon>Eukaryota</taxon>
        <taxon>Viridiplantae</taxon>
        <taxon>Streptophyta</taxon>
        <taxon>Embryophyta</taxon>
        <taxon>Tracheophyta</taxon>
        <taxon>Spermatophyta</taxon>
        <taxon>Magnoliopsida</taxon>
        <taxon>eudicotyledons</taxon>
        <taxon>Gunneridae</taxon>
        <taxon>Pentapetalae</taxon>
        <taxon>rosids</taxon>
        <taxon>fabids</taxon>
        <taxon>Cucurbitales</taxon>
        <taxon>Cucurbitaceae</taxon>
        <taxon>Cucurbiteae</taxon>
        <taxon>Cucurbita</taxon>
    </lineage>
</organism>
<keyword evidence="11" id="KW-1185">Reference proteome</keyword>
<dbReference type="AlphaFoldDB" id="A0AAV6NCE9"/>
<feature type="region of interest" description="Disordered" evidence="7">
    <location>
        <begin position="921"/>
        <end position="952"/>
    </location>
</feature>
<accession>A0AAV6NCE9</accession>
<dbReference type="InterPro" id="IPR001965">
    <property type="entry name" value="Znf_PHD"/>
</dbReference>
<dbReference type="Pfam" id="PF25565">
    <property type="entry name" value="Ubiquitin_At1g33420"/>
    <property type="match status" value="1"/>
</dbReference>
<dbReference type="Pfam" id="PF00628">
    <property type="entry name" value="PHD"/>
    <property type="match status" value="1"/>
</dbReference>
<name>A0AAV6NCE9_9ROSI</name>
<evidence type="ECO:0000313" key="11">
    <source>
        <dbReference type="Proteomes" id="UP000685013"/>
    </source>
</evidence>
<dbReference type="EMBL" id="JAGKQH010000007">
    <property type="protein sequence ID" value="KAG6595711.1"/>
    <property type="molecule type" value="Genomic_DNA"/>
</dbReference>
<dbReference type="PANTHER" id="PTHR46201">
    <property type="entry name" value="PHD FINGER PROTEIN MALE MEIOCYTE DEATH 1-RELATED"/>
    <property type="match status" value="1"/>
</dbReference>
<feature type="non-terminal residue" evidence="10">
    <location>
        <position position="1"/>
    </location>
</feature>
<reference evidence="10 11" key="1">
    <citation type="journal article" date="2021" name="Hortic Res">
        <title>The domestication of Cucurbita argyrosperma as revealed by the genome of its wild relative.</title>
        <authorList>
            <person name="Barrera-Redondo J."/>
            <person name="Sanchez-de la Vega G."/>
            <person name="Aguirre-Liguori J.A."/>
            <person name="Castellanos-Morales G."/>
            <person name="Gutierrez-Guerrero Y.T."/>
            <person name="Aguirre-Dugua X."/>
            <person name="Aguirre-Planter E."/>
            <person name="Tenaillon M.I."/>
            <person name="Lira-Saade R."/>
            <person name="Eguiarte L.E."/>
        </authorList>
    </citation>
    <scope>NUCLEOTIDE SEQUENCE [LARGE SCALE GENOMIC DNA]</scope>
    <source>
        <strain evidence="10">JBR-2021</strain>
    </source>
</reference>
<evidence type="ECO:0000256" key="2">
    <source>
        <dbReference type="ARBA" id="ARBA00022771"/>
    </source>
</evidence>
<evidence type="ECO:0000256" key="3">
    <source>
        <dbReference type="ARBA" id="ARBA00022833"/>
    </source>
</evidence>
<gene>
    <name evidence="10" type="ORF">SDJN03_12264</name>
</gene>
<keyword evidence="4" id="KW-0805">Transcription regulation</keyword>
<dbReference type="CDD" id="cd15556">
    <property type="entry name" value="PHD_MMD1_like"/>
    <property type="match status" value="1"/>
</dbReference>
<feature type="domain" description="PHD-type" evidence="8">
    <location>
        <begin position="630"/>
        <end position="680"/>
    </location>
</feature>
<keyword evidence="3" id="KW-0862">Zinc</keyword>
<evidence type="ECO:0000313" key="10">
    <source>
        <dbReference type="EMBL" id="KAG6595711.1"/>
    </source>
</evidence>
<proteinExistence type="predicted"/>
<evidence type="ECO:0000259" key="8">
    <source>
        <dbReference type="PROSITE" id="PS50016"/>
    </source>
</evidence>
<dbReference type="InterPro" id="IPR057765">
    <property type="entry name" value="MS1-like_ubiquitin"/>
</dbReference>
<protein>
    <submittedName>
        <fullName evidence="10">PHD finger protein</fullName>
    </submittedName>
</protein>